<organism evidence="12 13">
    <name type="scientific">Vulgatibacter incomptus</name>
    <dbReference type="NCBI Taxonomy" id="1391653"/>
    <lineage>
        <taxon>Bacteria</taxon>
        <taxon>Pseudomonadati</taxon>
        <taxon>Myxococcota</taxon>
        <taxon>Myxococcia</taxon>
        <taxon>Myxococcales</taxon>
        <taxon>Cystobacterineae</taxon>
        <taxon>Vulgatibacteraceae</taxon>
        <taxon>Vulgatibacter</taxon>
    </lineage>
</organism>
<dbReference type="InterPro" id="IPR003374">
    <property type="entry name" value="ApbE-like_sf"/>
</dbReference>
<dbReference type="Pfam" id="PF02424">
    <property type="entry name" value="ApbE"/>
    <property type="match status" value="1"/>
</dbReference>
<dbReference type="EMBL" id="CP012332">
    <property type="protein sequence ID" value="AKU90166.1"/>
    <property type="molecule type" value="Genomic_DNA"/>
</dbReference>
<keyword evidence="6 10" id="KW-0274">FAD</keyword>
<evidence type="ECO:0000256" key="5">
    <source>
        <dbReference type="ARBA" id="ARBA00022723"/>
    </source>
</evidence>
<sequence>MGRGPTLELPPELAGDDDTSVQAVPLGGGFYFASFPIMGTWFELTVAARDAGSATELAQTARDELMRLDRLMSEWRADSPVSAVNRAAGAAPVRVEREVFDLVAKAVEAAERSGGAFDPTWAGMRGVWRFGDAMDGQVPSDEEIESSRALVDYRKVRLDPEADSIFLESPGMALGLGGIAKGYAIDRLASLLRRAGAKDFVVKLGGDLYAAGRHGDRPWVAGIQDPRNPSRVLASLEVEDRSFSTSGDYERFFVKDGVRYHHIIDPATGRPATASRSVTALCTDATTSEVVTKPVFILGPDRGLPYAAALGCEVVVVDASGALHVSPGLDGCCGPEAGGPGSR</sequence>
<dbReference type="AlphaFoldDB" id="A0A0K1P9Q4"/>
<keyword evidence="3 10" id="KW-0285">Flavoprotein</keyword>
<evidence type="ECO:0000313" key="12">
    <source>
        <dbReference type="EMBL" id="AKU90166.1"/>
    </source>
</evidence>
<evidence type="ECO:0000256" key="3">
    <source>
        <dbReference type="ARBA" id="ARBA00022630"/>
    </source>
</evidence>
<evidence type="ECO:0000256" key="4">
    <source>
        <dbReference type="ARBA" id="ARBA00022679"/>
    </source>
</evidence>
<dbReference type="STRING" id="1391653.AKJ08_0553"/>
<gene>
    <name evidence="12" type="ORF">AKJ08_0553</name>
</gene>
<evidence type="ECO:0000256" key="8">
    <source>
        <dbReference type="ARBA" id="ARBA00031306"/>
    </source>
</evidence>
<keyword evidence="7 10" id="KW-0460">Magnesium</keyword>
<evidence type="ECO:0000313" key="13">
    <source>
        <dbReference type="Proteomes" id="UP000055590"/>
    </source>
</evidence>
<evidence type="ECO:0000256" key="6">
    <source>
        <dbReference type="ARBA" id="ARBA00022827"/>
    </source>
</evidence>
<dbReference type="PANTHER" id="PTHR30040:SF2">
    <property type="entry name" value="FAD:PROTEIN FMN TRANSFERASE"/>
    <property type="match status" value="1"/>
</dbReference>
<dbReference type="KEGG" id="vin:AKJ08_0553"/>
<accession>A0A0K1P9Q4</accession>
<dbReference type="PANTHER" id="PTHR30040">
    <property type="entry name" value="THIAMINE BIOSYNTHESIS LIPOPROTEIN APBE"/>
    <property type="match status" value="1"/>
</dbReference>
<dbReference type="GO" id="GO:0016740">
    <property type="term" value="F:transferase activity"/>
    <property type="evidence" value="ECO:0007669"/>
    <property type="project" value="UniProtKB-UniRule"/>
</dbReference>
<keyword evidence="13" id="KW-1185">Reference proteome</keyword>
<keyword evidence="5 10" id="KW-0479">Metal-binding</keyword>
<evidence type="ECO:0000256" key="7">
    <source>
        <dbReference type="ARBA" id="ARBA00022842"/>
    </source>
</evidence>
<evidence type="ECO:0000256" key="11">
    <source>
        <dbReference type="PIRSR" id="PIRSR006268-2"/>
    </source>
</evidence>
<evidence type="ECO:0000256" key="2">
    <source>
        <dbReference type="ARBA" id="ARBA00016337"/>
    </source>
</evidence>
<keyword evidence="12" id="KW-0449">Lipoprotein</keyword>
<evidence type="ECO:0000256" key="9">
    <source>
        <dbReference type="ARBA" id="ARBA00048540"/>
    </source>
</evidence>
<name>A0A0K1P9Q4_9BACT</name>
<dbReference type="SUPFAM" id="SSF143631">
    <property type="entry name" value="ApbE-like"/>
    <property type="match status" value="1"/>
</dbReference>
<dbReference type="EC" id="2.7.1.180" evidence="1 10"/>
<comment type="cofactor">
    <cofactor evidence="11">
        <name>Mg(2+)</name>
        <dbReference type="ChEBI" id="CHEBI:18420"/>
    </cofactor>
    <cofactor evidence="11">
        <name>Mn(2+)</name>
        <dbReference type="ChEBI" id="CHEBI:29035"/>
    </cofactor>
    <text evidence="11">Magnesium. Can also use manganese.</text>
</comment>
<dbReference type="InterPro" id="IPR024932">
    <property type="entry name" value="ApbE"/>
</dbReference>
<dbReference type="Gene3D" id="3.10.520.10">
    <property type="entry name" value="ApbE-like domains"/>
    <property type="match status" value="1"/>
</dbReference>
<dbReference type="Proteomes" id="UP000055590">
    <property type="component" value="Chromosome"/>
</dbReference>
<evidence type="ECO:0000256" key="10">
    <source>
        <dbReference type="PIRNR" id="PIRNR006268"/>
    </source>
</evidence>
<feature type="binding site" evidence="11">
    <location>
        <position position="178"/>
    </location>
    <ligand>
        <name>Mg(2+)</name>
        <dbReference type="ChEBI" id="CHEBI:18420"/>
    </ligand>
</feature>
<reference evidence="12 13" key="1">
    <citation type="submission" date="2015-08" db="EMBL/GenBank/DDBJ databases">
        <authorList>
            <person name="Babu N.S."/>
            <person name="Beckwith C.J."/>
            <person name="Beseler K.G."/>
            <person name="Brison A."/>
            <person name="Carone J.V."/>
            <person name="Caskin T.P."/>
            <person name="Diamond M."/>
            <person name="Durham M.E."/>
            <person name="Foxe J.M."/>
            <person name="Go M."/>
            <person name="Henderson B.A."/>
            <person name="Jones I.B."/>
            <person name="McGettigan J.A."/>
            <person name="Micheletti S.J."/>
            <person name="Nasrallah M.E."/>
            <person name="Ortiz D."/>
            <person name="Piller C.R."/>
            <person name="Privatt S.R."/>
            <person name="Schneider S.L."/>
            <person name="Sharp S."/>
            <person name="Smith T.C."/>
            <person name="Stanton J.D."/>
            <person name="Ullery H.E."/>
            <person name="Wilson R.J."/>
            <person name="Serrano M.G."/>
            <person name="Buck G."/>
            <person name="Lee V."/>
            <person name="Wang Y."/>
            <person name="Carvalho R."/>
            <person name="Voegtly L."/>
            <person name="Shi R."/>
            <person name="Duckworth R."/>
            <person name="Johnson A."/>
            <person name="Loviza R."/>
            <person name="Walstead R."/>
            <person name="Shah Z."/>
            <person name="Kiflezghi M."/>
            <person name="Wade K."/>
            <person name="Ball S.L."/>
            <person name="Bradley K.W."/>
            <person name="Asai D.J."/>
            <person name="Bowman C.A."/>
            <person name="Russell D.A."/>
            <person name="Pope W.H."/>
            <person name="Jacobs-Sera D."/>
            <person name="Hendrix R.W."/>
            <person name="Hatfull G.F."/>
        </authorList>
    </citation>
    <scope>NUCLEOTIDE SEQUENCE [LARGE SCALE GENOMIC DNA]</scope>
    <source>
        <strain evidence="12 13">DSM 27710</strain>
    </source>
</reference>
<comment type="catalytic activity">
    <reaction evidence="9 10">
        <text>L-threonyl-[protein] + FAD = FMN-L-threonyl-[protein] + AMP + H(+)</text>
        <dbReference type="Rhea" id="RHEA:36847"/>
        <dbReference type="Rhea" id="RHEA-COMP:11060"/>
        <dbReference type="Rhea" id="RHEA-COMP:11061"/>
        <dbReference type="ChEBI" id="CHEBI:15378"/>
        <dbReference type="ChEBI" id="CHEBI:30013"/>
        <dbReference type="ChEBI" id="CHEBI:57692"/>
        <dbReference type="ChEBI" id="CHEBI:74257"/>
        <dbReference type="ChEBI" id="CHEBI:456215"/>
        <dbReference type="EC" id="2.7.1.180"/>
    </reaction>
</comment>
<evidence type="ECO:0000256" key="1">
    <source>
        <dbReference type="ARBA" id="ARBA00011955"/>
    </source>
</evidence>
<keyword evidence="4 10" id="KW-0808">Transferase</keyword>
<dbReference type="PIRSF" id="PIRSF006268">
    <property type="entry name" value="ApbE"/>
    <property type="match status" value="1"/>
</dbReference>
<proteinExistence type="inferred from homology"/>
<protein>
    <recommendedName>
        <fullName evidence="2 10">FAD:protein FMN transferase</fullName>
        <ecNumber evidence="1 10">2.7.1.180</ecNumber>
    </recommendedName>
    <alternativeName>
        <fullName evidence="8 10">Flavin transferase</fullName>
    </alternativeName>
</protein>
<dbReference type="GO" id="GO:0046872">
    <property type="term" value="F:metal ion binding"/>
    <property type="evidence" value="ECO:0007669"/>
    <property type="project" value="UniProtKB-UniRule"/>
</dbReference>
<comment type="similarity">
    <text evidence="10">Belongs to the ApbE family.</text>
</comment>